<keyword evidence="3 5" id="KW-0371">Homeobox</keyword>
<evidence type="ECO:0000256" key="4">
    <source>
        <dbReference type="ARBA" id="ARBA00023242"/>
    </source>
</evidence>
<evidence type="ECO:0000259" key="8">
    <source>
        <dbReference type="PROSITE" id="PS50071"/>
    </source>
</evidence>
<dbReference type="GO" id="GO:0030154">
    <property type="term" value="P:cell differentiation"/>
    <property type="evidence" value="ECO:0007669"/>
    <property type="project" value="TreeGrafter"/>
</dbReference>
<keyword evidence="16" id="KW-1185">Reference proteome</keyword>
<evidence type="ECO:0000313" key="14">
    <source>
        <dbReference type="EMBL" id="CAF3695387.1"/>
    </source>
</evidence>
<dbReference type="EMBL" id="CAJNOL010000462">
    <property type="protein sequence ID" value="CAF1075925.1"/>
    <property type="molecule type" value="Genomic_DNA"/>
</dbReference>
<evidence type="ECO:0000313" key="16">
    <source>
        <dbReference type="Proteomes" id="UP000663870"/>
    </source>
</evidence>
<evidence type="ECO:0000256" key="6">
    <source>
        <dbReference type="RuleBase" id="RU000682"/>
    </source>
</evidence>
<dbReference type="Gene3D" id="1.10.10.60">
    <property type="entry name" value="Homeodomain-like"/>
    <property type="match status" value="1"/>
</dbReference>
<dbReference type="PROSITE" id="PS00027">
    <property type="entry name" value="HOMEOBOX_1"/>
    <property type="match status" value="1"/>
</dbReference>
<evidence type="ECO:0000256" key="2">
    <source>
        <dbReference type="ARBA" id="ARBA00023125"/>
    </source>
</evidence>
<dbReference type="GO" id="GO:0005634">
    <property type="term" value="C:nucleus"/>
    <property type="evidence" value="ECO:0007669"/>
    <property type="project" value="UniProtKB-SubCell"/>
</dbReference>
<dbReference type="SUPFAM" id="SSF46689">
    <property type="entry name" value="Homeodomain-like"/>
    <property type="match status" value="1"/>
</dbReference>
<dbReference type="InterPro" id="IPR050394">
    <property type="entry name" value="Homeobox_NK-like"/>
</dbReference>
<dbReference type="InterPro" id="IPR001356">
    <property type="entry name" value="HD"/>
</dbReference>
<evidence type="ECO:0000256" key="1">
    <source>
        <dbReference type="ARBA" id="ARBA00004123"/>
    </source>
</evidence>
<dbReference type="EMBL" id="CAJNOL010000468">
    <property type="protein sequence ID" value="CAF1078751.1"/>
    <property type="molecule type" value="Genomic_DNA"/>
</dbReference>
<dbReference type="EMBL" id="CAJOBE010000954">
    <property type="protein sequence ID" value="CAF3701963.1"/>
    <property type="molecule type" value="Genomic_DNA"/>
</dbReference>
<feature type="DNA-binding region" description="Homeobox" evidence="5">
    <location>
        <begin position="73"/>
        <end position="132"/>
    </location>
</feature>
<dbReference type="OrthoDB" id="6159439at2759"/>
<evidence type="ECO:0000313" key="12">
    <source>
        <dbReference type="EMBL" id="CAF1078751.1"/>
    </source>
</evidence>
<evidence type="ECO:0000313" key="10">
    <source>
        <dbReference type="EMBL" id="CAF0995935.1"/>
    </source>
</evidence>
<dbReference type="GO" id="GO:0000981">
    <property type="term" value="F:DNA-binding transcription factor activity, RNA polymerase II-specific"/>
    <property type="evidence" value="ECO:0007669"/>
    <property type="project" value="InterPro"/>
</dbReference>
<dbReference type="Proteomes" id="UP000663889">
    <property type="component" value="Unassembled WGS sequence"/>
</dbReference>
<proteinExistence type="predicted"/>
<accession>A0A818URY2</accession>
<evidence type="ECO:0000256" key="5">
    <source>
        <dbReference type="PROSITE-ProRule" id="PRU00108"/>
    </source>
</evidence>
<evidence type="ECO:0000313" key="9">
    <source>
        <dbReference type="EMBL" id="CAF0968980.1"/>
    </source>
</evidence>
<dbReference type="PROSITE" id="PS50071">
    <property type="entry name" value="HOMEOBOX_2"/>
    <property type="match status" value="1"/>
</dbReference>
<feature type="domain" description="Homeobox" evidence="8">
    <location>
        <begin position="71"/>
        <end position="131"/>
    </location>
</feature>
<dbReference type="SMART" id="SM00389">
    <property type="entry name" value="HOX"/>
    <property type="match status" value="1"/>
</dbReference>
<evidence type="ECO:0000313" key="11">
    <source>
        <dbReference type="EMBL" id="CAF1075925.1"/>
    </source>
</evidence>
<dbReference type="InterPro" id="IPR009057">
    <property type="entry name" value="Homeodomain-like_sf"/>
</dbReference>
<evidence type="ECO:0000313" key="13">
    <source>
        <dbReference type="EMBL" id="CAF1080791.1"/>
    </source>
</evidence>
<dbReference type="Pfam" id="PF00046">
    <property type="entry name" value="Homeodomain"/>
    <property type="match status" value="1"/>
</dbReference>
<dbReference type="InterPro" id="IPR017970">
    <property type="entry name" value="Homeobox_CS"/>
</dbReference>
<dbReference type="EMBL" id="CAJNOO010001020">
    <property type="protein sequence ID" value="CAF1080791.1"/>
    <property type="molecule type" value="Genomic_DNA"/>
</dbReference>
<organism evidence="15 17">
    <name type="scientific">Rotaria sordida</name>
    <dbReference type="NCBI Taxonomy" id="392033"/>
    <lineage>
        <taxon>Eukaryota</taxon>
        <taxon>Metazoa</taxon>
        <taxon>Spiralia</taxon>
        <taxon>Gnathifera</taxon>
        <taxon>Rotifera</taxon>
        <taxon>Eurotatoria</taxon>
        <taxon>Bdelloidea</taxon>
        <taxon>Philodinida</taxon>
        <taxon>Philodinidae</taxon>
        <taxon>Rotaria</taxon>
    </lineage>
</organism>
<dbReference type="PANTHER" id="PTHR24340:SF70">
    <property type="entry name" value="NK7.1, ISOFORM A"/>
    <property type="match status" value="1"/>
</dbReference>
<dbReference type="Proteomes" id="UP000663882">
    <property type="component" value="Unassembled WGS sequence"/>
</dbReference>
<dbReference type="PANTHER" id="PTHR24340">
    <property type="entry name" value="HOMEOBOX PROTEIN NKX"/>
    <property type="match status" value="1"/>
</dbReference>
<evidence type="ECO:0000256" key="3">
    <source>
        <dbReference type="ARBA" id="ARBA00023155"/>
    </source>
</evidence>
<dbReference type="Proteomes" id="UP000663854">
    <property type="component" value="Unassembled WGS sequence"/>
</dbReference>
<comment type="caution">
    <text evidence="15">The sequence shown here is derived from an EMBL/GenBank/DDBJ whole genome shotgun (WGS) entry which is preliminary data.</text>
</comment>
<dbReference type="EMBL" id="CAJNOH010000252">
    <property type="protein sequence ID" value="CAF0968980.1"/>
    <property type="molecule type" value="Genomic_DNA"/>
</dbReference>
<gene>
    <name evidence="15" type="ORF">FNK824_LOCUS9222</name>
    <name evidence="11" type="ORF">JXQ802_LOCUS17932</name>
    <name evidence="12" type="ORF">JXQ802_LOCUS18073</name>
    <name evidence="14" type="ORF">OTI717_LOCUS12165</name>
    <name evidence="9" type="ORF">PYM288_LOCUS13009</name>
    <name evidence="13" type="ORF">RFH988_LOCUS18280</name>
    <name evidence="10" type="ORF">SEV965_LOCUS10528</name>
</gene>
<keyword evidence="2 5" id="KW-0238">DNA-binding</keyword>
<feature type="compositionally biased region" description="Polar residues" evidence="7">
    <location>
        <begin position="240"/>
        <end position="249"/>
    </location>
</feature>
<dbReference type="Proteomes" id="UP000663874">
    <property type="component" value="Unassembled WGS sequence"/>
</dbReference>
<evidence type="ECO:0000256" key="7">
    <source>
        <dbReference type="SAM" id="MobiDB-lite"/>
    </source>
</evidence>
<keyword evidence="4 5" id="KW-0539">Nucleus</keyword>
<dbReference type="PRINTS" id="PR00024">
    <property type="entry name" value="HOMEOBOX"/>
</dbReference>
<dbReference type="AlphaFoldDB" id="A0A818URY2"/>
<feature type="region of interest" description="Disordered" evidence="7">
    <location>
        <begin position="236"/>
        <end position="268"/>
    </location>
</feature>
<name>A0A818URY2_9BILA</name>
<evidence type="ECO:0000313" key="15">
    <source>
        <dbReference type="EMBL" id="CAF3701963.1"/>
    </source>
</evidence>
<reference evidence="15" key="1">
    <citation type="submission" date="2021-02" db="EMBL/GenBank/DDBJ databases">
        <authorList>
            <person name="Nowell W R."/>
        </authorList>
    </citation>
    <scope>NUCLEOTIDE SEQUENCE</scope>
</reference>
<sequence length="268" mass="30814">MSIMPISTNDYHQQYFSSINLLPKIPRTNNRITSFYINDILGDTIKSYKEEYCQSILTNNNEDLLINIQKKKKKKARTTFTGKQIFELEKKFEDKKYLSSTERAEMATLLTVTETQVKIWFQNRRTKWKKAENISNAEAAEHKLGIRKMSTSSTSSLDNNQKQLIQVSIDDNTSSKNSICSSMDSHRSDEQISNTSTLPLLYFNDFTHLLQSSTSSTLHEHSYSISPSTSSSLLNHEINHCSSSGSTSVNDNNDDFKRNKNIRERERN</sequence>
<dbReference type="Proteomes" id="UP000663823">
    <property type="component" value="Unassembled WGS sequence"/>
</dbReference>
<dbReference type="InterPro" id="IPR020479">
    <property type="entry name" value="HD_metazoa"/>
</dbReference>
<comment type="subcellular location">
    <subcellularLocation>
        <location evidence="1 5 6">Nucleus</location>
    </subcellularLocation>
</comment>
<dbReference type="EMBL" id="CAJNOU010000433">
    <property type="protein sequence ID" value="CAF0995935.1"/>
    <property type="molecule type" value="Genomic_DNA"/>
</dbReference>
<evidence type="ECO:0000313" key="17">
    <source>
        <dbReference type="Proteomes" id="UP000663874"/>
    </source>
</evidence>
<dbReference type="EMBL" id="CAJOAX010001206">
    <property type="protein sequence ID" value="CAF3695387.1"/>
    <property type="molecule type" value="Genomic_DNA"/>
</dbReference>
<dbReference type="CDD" id="cd00086">
    <property type="entry name" value="homeodomain"/>
    <property type="match status" value="1"/>
</dbReference>
<dbReference type="Proteomes" id="UP000663870">
    <property type="component" value="Unassembled WGS sequence"/>
</dbReference>
<protein>
    <recommendedName>
        <fullName evidence="8">Homeobox domain-containing protein</fullName>
    </recommendedName>
</protein>
<dbReference type="GO" id="GO:0000978">
    <property type="term" value="F:RNA polymerase II cis-regulatory region sequence-specific DNA binding"/>
    <property type="evidence" value="ECO:0007669"/>
    <property type="project" value="TreeGrafter"/>
</dbReference>
<feature type="compositionally biased region" description="Basic and acidic residues" evidence="7">
    <location>
        <begin position="254"/>
        <end position="268"/>
    </location>
</feature>